<feature type="domain" description="Response regulatory" evidence="10">
    <location>
        <begin position="4"/>
        <end position="120"/>
    </location>
</feature>
<dbReference type="SMART" id="SM00862">
    <property type="entry name" value="Trans_reg_C"/>
    <property type="match status" value="1"/>
</dbReference>
<reference evidence="13" key="1">
    <citation type="submission" date="2016-07" db="EMBL/GenBank/DDBJ databases">
        <authorList>
            <person name="Florea S."/>
            <person name="Webb J.S."/>
            <person name="Jaromczyk J."/>
            <person name="Schardl C.L."/>
        </authorList>
    </citation>
    <scope>NUCLEOTIDE SEQUENCE [LARGE SCALE GENOMIC DNA]</scope>
    <source>
        <strain evidence="13">Z6</strain>
    </source>
</reference>
<dbReference type="CDD" id="cd19937">
    <property type="entry name" value="REC_OmpR_BsPhoP-like"/>
    <property type="match status" value="1"/>
</dbReference>
<dbReference type="FunFam" id="1.10.10.10:FF:000018">
    <property type="entry name" value="DNA-binding response regulator ResD"/>
    <property type="match status" value="1"/>
</dbReference>
<accession>A0A1C0AAI1</accession>
<comment type="function">
    <text evidence="7">May play the central regulatory role in sporulation. It may be an element of the effector pathway responsible for the activation of sporulation genes in response to nutritional stress. Spo0A may act in concert with spo0H (a sigma factor) to control the expression of some genes that are critical to the sporulation process.</text>
</comment>
<dbReference type="SMART" id="SM00448">
    <property type="entry name" value="REC"/>
    <property type="match status" value="1"/>
</dbReference>
<dbReference type="Gene3D" id="1.10.10.10">
    <property type="entry name" value="Winged helix-like DNA-binding domain superfamily/Winged helix DNA-binding domain"/>
    <property type="match status" value="1"/>
</dbReference>
<evidence type="ECO:0000259" key="10">
    <source>
        <dbReference type="PROSITE" id="PS50110"/>
    </source>
</evidence>
<dbReference type="RefSeq" id="WP_068717036.1">
    <property type="nucleotide sequence ID" value="NZ_LWDV01000008.1"/>
</dbReference>
<name>A0A1C0AAI1_9FIRM</name>
<evidence type="ECO:0000256" key="8">
    <source>
        <dbReference type="PROSITE-ProRule" id="PRU00169"/>
    </source>
</evidence>
<evidence type="ECO:0000259" key="11">
    <source>
        <dbReference type="PROSITE" id="PS51755"/>
    </source>
</evidence>
<dbReference type="PANTHER" id="PTHR48111:SF40">
    <property type="entry name" value="PHOSPHATE REGULON TRANSCRIPTIONAL REGULATORY PROTEIN PHOB"/>
    <property type="match status" value="1"/>
</dbReference>
<dbReference type="GO" id="GO:0032993">
    <property type="term" value="C:protein-DNA complex"/>
    <property type="evidence" value="ECO:0007669"/>
    <property type="project" value="TreeGrafter"/>
</dbReference>
<dbReference type="PROSITE" id="PS50110">
    <property type="entry name" value="RESPONSE_REGULATORY"/>
    <property type="match status" value="1"/>
</dbReference>
<evidence type="ECO:0000256" key="9">
    <source>
        <dbReference type="PROSITE-ProRule" id="PRU01091"/>
    </source>
</evidence>
<comment type="caution">
    <text evidence="12">The sequence shown here is derived from an EMBL/GenBank/DDBJ whole genome shotgun (WGS) entry which is preliminary data.</text>
</comment>
<dbReference type="InterPro" id="IPR001789">
    <property type="entry name" value="Sig_transdc_resp-reg_receiver"/>
</dbReference>
<dbReference type="InterPro" id="IPR011006">
    <property type="entry name" value="CheY-like_superfamily"/>
</dbReference>
<keyword evidence="6" id="KW-0804">Transcription</keyword>
<feature type="domain" description="OmpR/PhoB-type" evidence="11">
    <location>
        <begin position="131"/>
        <end position="229"/>
    </location>
</feature>
<evidence type="ECO:0000256" key="5">
    <source>
        <dbReference type="ARBA" id="ARBA00023125"/>
    </source>
</evidence>
<dbReference type="PANTHER" id="PTHR48111">
    <property type="entry name" value="REGULATOR OF RPOS"/>
    <property type="match status" value="1"/>
</dbReference>
<evidence type="ECO:0000256" key="6">
    <source>
        <dbReference type="ARBA" id="ARBA00023163"/>
    </source>
</evidence>
<dbReference type="GO" id="GO:0006355">
    <property type="term" value="P:regulation of DNA-templated transcription"/>
    <property type="evidence" value="ECO:0007669"/>
    <property type="project" value="InterPro"/>
</dbReference>
<evidence type="ECO:0000313" key="12">
    <source>
        <dbReference type="EMBL" id="OCL27297.1"/>
    </source>
</evidence>
<dbReference type="InterPro" id="IPR016032">
    <property type="entry name" value="Sig_transdc_resp-reg_C-effctor"/>
</dbReference>
<dbReference type="Proteomes" id="UP000093514">
    <property type="component" value="Unassembled WGS sequence"/>
</dbReference>
<keyword evidence="2 8" id="KW-0597">Phosphoprotein</keyword>
<evidence type="ECO:0000313" key="13">
    <source>
        <dbReference type="Proteomes" id="UP000093514"/>
    </source>
</evidence>
<keyword evidence="3" id="KW-0902">Two-component regulatory system</keyword>
<dbReference type="OrthoDB" id="9802426at2"/>
<dbReference type="InterPro" id="IPR036388">
    <property type="entry name" value="WH-like_DNA-bd_sf"/>
</dbReference>
<dbReference type="Gene3D" id="3.40.50.2300">
    <property type="match status" value="1"/>
</dbReference>
<dbReference type="AlphaFoldDB" id="A0A1C0AAI1"/>
<dbReference type="InterPro" id="IPR039420">
    <property type="entry name" value="WalR-like"/>
</dbReference>
<sequence length="232" mass="26571">MSNKILVVDDEENIVELVKFNLENEGYQVITAYDGEEALKKVEEGHPNLIVLDLMLPKLDGFDVCRQIRKDSKLSKIPIIMLSAKGEEIDKILGLELGADDYVTKPFSPRELLARVKAILRRAKKKGEKEEEIIALGDIKMDLTKYRVQVDGSEISLTPKEFDLLAILMTHPGQVFSRSYLLDELWGYDYHGDTRTVDVHIRRLRKKISNYSDEESILTVRGVGYKFKEVKD</sequence>
<dbReference type="GO" id="GO:0005829">
    <property type="term" value="C:cytosol"/>
    <property type="evidence" value="ECO:0007669"/>
    <property type="project" value="TreeGrafter"/>
</dbReference>
<protein>
    <recommendedName>
        <fullName evidence="1">Stage 0 sporulation protein A homolog</fullName>
    </recommendedName>
</protein>
<keyword evidence="4" id="KW-0805">Transcription regulation</keyword>
<evidence type="ECO:0000256" key="7">
    <source>
        <dbReference type="ARBA" id="ARBA00024867"/>
    </source>
</evidence>
<dbReference type="EMBL" id="LWDV01000008">
    <property type="protein sequence ID" value="OCL27297.1"/>
    <property type="molecule type" value="Genomic_DNA"/>
</dbReference>
<keyword evidence="5 9" id="KW-0238">DNA-binding</keyword>
<dbReference type="CDD" id="cd00383">
    <property type="entry name" value="trans_reg_C"/>
    <property type="match status" value="1"/>
</dbReference>
<reference evidence="12 13" key="2">
    <citation type="submission" date="2016-08" db="EMBL/GenBank/DDBJ databases">
        <title>Orenia metallireducens sp. nov. strain Z6, a Novel Metal-reducing Firmicute from the Deep Subsurface.</title>
        <authorList>
            <person name="Maxim B.I."/>
            <person name="Kenneth K."/>
            <person name="Flynn T.M."/>
            <person name="Oloughlin E.J."/>
            <person name="Locke R.A."/>
            <person name="Weber J.R."/>
            <person name="Egan S.M."/>
            <person name="Mackie R.I."/>
            <person name="Cann I.K."/>
        </authorList>
    </citation>
    <scope>NUCLEOTIDE SEQUENCE [LARGE SCALE GENOMIC DNA]</scope>
    <source>
        <strain evidence="12 13">Z6</strain>
    </source>
</reference>
<dbReference type="Pfam" id="PF00072">
    <property type="entry name" value="Response_reg"/>
    <property type="match status" value="1"/>
</dbReference>
<dbReference type="InterPro" id="IPR001867">
    <property type="entry name" value="OmpR/PhoB-type_DNA-bd"/>
</dbReference>
<evidence type="ECO:0000256" key="2">
    <source>
        <dbReference type="ARBA" id="ARBA00022553"/>
    </source>
</evidence>
<dbReference type="SUPFAM" id="SSF52172">
    <property type="entry name" value="CheY-like"/>
    <property type="match status" value="1"/>
</dbReference>
<organism evidence="12 13">
    <name type="scientific">Orenia metallireducens</name>
    <dbReference type="NCBI Taxonomy" id="1413210"/>
    <lineage>
        <taxon>Bacteria</taxon>
        <taxon>Bacillati</taxon>
        <taxon>Bacillota</taxon>
        <taxon>Clostridia</taxon>
        <taxon>Halanaerobiales</taxon>
        <taxon>Halobacteroidaceae</taxon>
        <taxon>Orenia</taxon>
    </lineage>
</organism>
<evidence type="ECO:0000256" key="1">
    <source>
        <dbReference type="ARBA" id="ARBA00018672"/>
    </source>
</evidence>
<feature type="modified residue" description="4-aspartylphosphate" evidence="8">
    <location>
        <position position="53"/>
    </location>
</feature>
<dbReference type="FunFam" id="3.40.50.2300:FF:000001">
    <property type="entry name" value="DNA-binding response regulator PhoB"/>
    <property type="match status" value="1"/>
</dbReference>
<dbReference type="GO" id="GO:0000976">
    <property type="term" value="F:transcription cis-regulatory region binding"/>
    <property type="evidence" value="ECO:0007669"/>
    <property type="project" value="TreeGrafter"/>
</dbReference>
<dbReference type="PROSITE" id="PS51755">
    <property type="entry name" value="OMPR_PHOB"/>
    <property type="match status" value="1"/>
</dbReference>
<proteinExistence type="predicted"/>
<evidence type="ECO:0000256" key="3">
    <source>
        <dbReference type="ARBA" id="ARBA00023012"/>
    </source>
</evidence>
<feature type="DNA-binding region" description="OmpR/PhoB-type" evidence="9">
    <location>
        <begin position="131"/>
        <end position="229"/>
    </location>
</feature>
<dbReference type="Pfam" id="PF00486">
    <property type="entry name" value="Trans_reg_C"/>
    <property type="match status" value="1"/>
</dbReference>
<evidence type="ECO:0000256" key="4">
    <source>
        <dbReference type="ARBA" id="ARBA00023015"/>
    </source>
</evidence>
<dbReference type="SUPFAM" id="SSF46894">
    <property type="entry name" value="C-terminal effector domain of the bipartite response regulators"/>
    <property type="match status" value="1"/>
</dbReference>
<keyword evidence="13" id="KW-1185">Reference proteome</keyword>
<dbReference type="Gene3D" id="6.10.250.690">
    <property type="match status" value="1"/>
</dbReference>
<gene>
    <name evidence="12" type="ORF">U472_07480</name>
</gene>
<dbReference type="GO" id="GO:0000156">
    <property type="term" value="F:phosphorelay response regulator activity"/>
    <property type="evidence" value="ECO:0007669"/>
    <property type="project" value="TreeGrafter"/>
</dbReference>